<accession>A0AAV1RZQ6</accession>
<dbReference type="Proteomes" id="UP001314170">
    <property type="component" value="Unassembled WGS sequence"/>
</dbReference>
<evidence type="ECO:0000313" key="2">
    <source>
        <dbReference type="Proteomes" id="UP001314170"/>
    </source>
</evidence>
<organism evidence="1 2">
    <name type="scientific">Dovyalis caffra</name>
    <dbReference type="NCBI Taxonomy" id="77055"/>
    <lineage>
        <taxon>Eukaryota</taxon>
        <taxon>Viridiplantae</taxon>
        <taxon>Streptophyta</taxon>
        <taxon>Embryophyta</taxon>
        <taxon>Tracheophyta</taxon>
        <taxon>Spermatophyta</taxon>
        <taxon>Magnoliopsida</taxon>
        <taxon>eudicotyledons</taxon>
        <taxon>Gunneridae</taxon>
        <taxon>Pentapetalae</taxon>
        <taxon>rosids</taxon>
        <taxon>fabids</taxon>
        <taxon>Malpighiales</taxon>
        <taxon>Salicaceae</taxon>
        <taxon>Flacourtieae</taxon>
        <taxon>Dovyalis</taxon>
    </lineage>
</organism>
<feature type="non-terminal residue" evidence="1">
    <location>
        <position position="81"/>
    </location>
</feature>
<keyword evidence="2" id="KW-1185">Reference proteome</keyword>
<dbReference type="EMBL" id="CAWUPB010001160">
    <property type="protein sequence ID" value="CAK7343264.1"/>
    <property type="molecule type" value="Genomic_DNA"/>
</dbReference>
<name>A0AAV1RZQ6_9ROSI</name>
<comment type="caution">
    <text evidence="1">The sequence shown here is derived from an EMBL/GenBank/DDBJ whole genome shotgun (WGS) entry which is preliminary data.</text>
</comment>
<proteinExistence type="predicted"/>
<protein>
    <submittedName>
        <fullName evidence="1">Uncharacterized protein</fullName>
    </submittedName>
</protein>
<reference evidence="1 2" key="1">
    <citation type="submission" date="2024-01" db="EMBL/GenBank/DDBJ databases">
        <authorList>
            <person name="Waweru B."/>
        </authorList>
    </citation>
    <scope>NUCLEOTIDE SEQUENCE [LARGE SCALE GENOMIC DNA]</scope>
</reference>
<dbReference type="AlphaFoldDB" id="A0AAV1RZQ6"/>
<gene>
    <name evidence="1" type="ORF">DCAF_LOCUS17217</name>
</gene>
<evidence type="ECO:0000313" key="1">
    <source>
        <dbReference type="EMBL" id="CAK7343264.1"/>
    </source>
</evidence>
<sequence length="81" mass="8863">MFASTVGRVKENIWNGGYWMKAALLGHCYAKHFSLHSVDPKLNSWVLTLRGVGCAGGSIIGAYNAELTLTNSFPILPIRQI</sequence>